<dbReference type="InterPro" id="IPR036890">
    <property type="entry name" value="HATPase_C_sf"/>
</dbReference>
<keyword evidence="3" id="KW-0902">Two-component regulatory system</keyword>
<evidence type="ECO:0000256" key="1">
    <source>
        <dbReference type="ARBA" id="ARBA00022679"/>
    </source>
</evidence>
<keyword evidence="2" id="KW-0418">Kinase</keyword>
<evidence type="ECO:0000313" key="6">
    <source>
        <dbReference type="EMBL" id="BCJ63057.1"/>
    </source>
</evidence>
<dbReference type="PANTHER" id="PTHR24421:SF61">
    <property type="entry name" value="OXYGEN SENSOR HISTIDINE KINASE NREB"/>
    <property type="match status" value="1"/>
</dbReference>
<dbReference type="GO" id="GO:0016301">
    <property type="term" value="F:kinase activity"/>
    <property type="evidence" value="ECO:0007669"/>
    <property type="project" value="UniProtKB-KW"/>
</dbReference>
<dbReference type="CDD" id="cd16917">
    <property type="entry name" value="HATPase_UhpB-NarQ-NarX-like"/>
    <property type="match status" value="1"/>
</dbReference>
<dbReference type="InterPro" id="IPR050482">
    <property type="entry name" value="Sensor_HK_TwoCompSys"/>
</dbReference>
<keyword evidence="7" id="KW-1185">Reference proteome</keyword>
<accession>A0A810MP83</accession>
<evidence type="ECO:0000256" key="4">
    <source>
        <dbReference type="SAM" id="Phobius"/>
    </source>
</evidence>
<keyword evidence="4" id="KW-1133">Transmembrane helix</keyword>
<reference evidence="6" key="1">
    <citation type="submission" date="2020-08" db="EMBL/GenBank/DDBJ databases">
        <title>Whole genome shotgun sequence of Polymorphospora rubra NBRC 101157.</title>
        <authorList>
            <person name="Komaki H."/>
            <person name="Tamura T."/>
        </authorList>
    </citation>
    <scope>NUCLEOTIDE SEQUENCE</scope>
    <source>
        <strain evidence="6">NBRC 101157</strain>
    </source>
</reference>
<dbReference type="Proteomes" id="UP000680866">
    <property type="component" value="Chromosome"/>
</dbReference>
<feature type="transmembrane region" description="Helical" evidence="4">
    <location>
        <begin position="22"/>
        <end position="40"/>
    </location>
</feature>
<dbReference type="EMBL" id="AP023359">
    <property type="protein sequence ID" value="BCJ63057.1"/>
    <property type="molecule type" value="Genomic_DNA"/>
</dbReference>
<dbReference type="Gene3D" id="3.30.565.10">
    <property type="entry name" value="Histidine kinase-like ATPase, C-terminal domain"/>
    <property type="match status" value="1"/>
</dbReference>
<evidence type="ECO:0000313" key="7">
    <source>
        <dbReference type="Proteomes" id="UP000680866"/>
    </source>
</evidence>
<dbReference type="InterPro" id="IPR003594">
    <property type="entry name" value="HATPase_dom"/>
</dbReference>
<feature type="transmembrane region" description="Helical" evidence="4">
    <location>
        <begin position="73"/>
        <end position="94"/>
    </location>
</feature>
<feature type="transmembrane region" description="Helical" evidence="4">
    <location>
        <begin position="131"/>
        <end position="162"/>
    </location>
</feature>
<sequence length="377" mass="39705">MSGAPVEGGESVVFLSRFGRRFAAGVRLAVLGPVAVLGLVRATGEHLVPTAVVVGGATVWSAVYVWWLLCRSGLWATAVDVAVMVAVCLSILWTDAAAESNIGWIRLLVSFACVAYQWYTPLVHGVVATAGAAGTLLAVVLLTGPAAGVVNAAIWVLAIATLSRTAWTLVLRGAGSADRLAMEAEAGRKAQRVAAAVRADERDLVNALHDTAASTLMMVGGGQVRAHDDWLRPRARRDLEMLRAYGRQAPSRSDLVELLRAEVAAVNRPPIRFSAPPVLPVPGRVGRAVADAAREAMNNVVRHAAAGEMRVLVSGDGGRLRVDVVDDGRGFEPDRVGPTRRGLRDCVRGRVAAVGGTVRVTSRIGAGTTVSLEWRGE</sequence>
<keyword evidence="4" id="KW-0812">Transmembrane</keyword>
<keyword evidence="4" id="KW-0472">Membrane</keyword>
<dbReference type="KEGG" id="pry:Prubr_00780"/>
<protein>
    <recommendedName>
        <fullName evidence="5">Histidine kinase/HSP90-like ATPase domain-containing protein</fullName>
    </recommendedName>
</protein>
<dbReference type="AlphaFoldDB" id="A0A810MP83"/>
<name>A0A810MP83_9ACTN</name>
<evidence type="ECO:0000259" key="5">
    <source>
        <dbReference type="Pfam" id="PF02518"/>
    </source>
</evidence>
<keyword evidence="1" id="KW-0808">Transferase</keyword>
<feature type="domain" description="Histidine kinase/HSP90-like ATPase" evidence="5">
    <location>
        <begin position="291"/>
        <end position="374"/>
    </location>
</feature>
<organism evidence="6 7">
    <name type="scientific">Polymorphospora rubra</name>
    <dbReference type="NCBI Taxonomy" id="338584"/>
    <lineage>
        <taxon>Bacteria</taxon>
        <taxon>Bacillati</taxon>
        <taxon>Actinomycetota</taxon>
        <taxon>Actinomycetes</taxon>
        <taxon>Micromonosporales</taxon>
        <taxon>Micromonosporaceae</taxon>
        <taxon>Polymorphospora</taxon>
    </lineage>
</organism>
<gene>
    <name evidence="6" type="ORF">Prubr_00780</name>
</gene>
<evidence type="ECO:0000256" key="3">
    <source>
        <dbReference type="ARBA" id="ARBA00023012"/>
    </source>
</evidence>
<dbReference type="Pfam" id="PF02518">
    <property type="entry name" value="HATPase_c"/>
    <property type="match status" value="1"/>
</dbReference>
<evidence type="ECO:0000256" key="2">
    <source>
        <dbReference type="ARBA" id="ARBA00022777"/>
    </source>
</evidence>
<dbReference type="GO" id="GO:0000160">
    <property type="term" value="P:phosphorelay signal transduction system"/>
    <property type="evidence" value="ECO:0007669"/>
    <property type="project" value="UniProtKB-KW"/>
</dbReference>
<dbReference type="PANTHER" id="PTHR24421">
    <property type="entry name" value="NITRATE/NITRITE SENSOR PROTEIN NARX-RELATED"/>
    <property type="match status" value="1"/>
</dbReference>
<feature type="transmembrane region" description="Helical" evidence="4">
    <location>
        <begin position="101"/>
        <end position="119"/>
    </location>
</feature>
<feature type="transmembrane region" description="Helical" evidence="4">
    <location>
        <begin position="47"/>
        <end position="67"/>
    </location>
</feature>
<proteinExistence type="predicted"/>
<dbReference type="SUPFAM" id="SSF55874">
    <property type="entry name" value="ATPase domain of HSP90 chaperone/DNA topoisomerase II/histidine kinase"/>
    <property type="match status" value="1"/>
</dbReference>